<protein>
    <submittedName>
        <fullName evidence="1">Uncharacterized protein</fullName>
    </submittedName>
</protein>
<sequence>MGTQEIWEQKASSNGGMYMESRCVETHKGIGHPWNSKPLLGVAKVFDAHTQTQCVSQEWISAHPAFQHFATNGCMFNCSPIFVRPSPTPVGHQMYCQLFLWAKQGHALGVQLETNMSP</sequence>
<gene>
    <name evidence="1" type="ORF">CCMP2556_LOCUS7723</name>
</gene>
<comment type="caution">
    <text evidence="1">The sequence shown here is derived from an EMBL/GenBank/DDBJ whole genome shotgun (WGS) entry which is preliminary data.</text>
</comment>
<accession>A0ABP0IPQ1</accession>
<proteinExistence type="predicted"/>
<organism evidence="1 2">
    <name type="scientific">Durusdinium trenchii</name>
    <dbReference type="NCBI Taxonomy" id="1381693"/>
    <lineage>
        <taxon>Eukaryota</taxon>
        <taxon>Sar</taxon>
        <taxon>Alveolata</taxon>
        <taxon>Dinophyceae</taxon>
        <taxon>Suessiales</taxon>
        <taxon>Symbiodiniaceae</taxon>
        <taxon>Durusdinium</taxon>
    </lineage>
</organism>
<reference evidence="1 2" key="1">
    <citation type="submission" date="2024-02" db="EMBL/GenBank/DDBJ databases">
        <authorList>
            <person name="Chen Y."/>
            <person name="Shah S."/>
            <person name="Dougan E. K."/>
            <person name="Thang M."/>
            <person name="Chan C."/>
        </authorList>
    </citation>
    <scope>NUCLEOTIDE SEQUENCE [LARGE SCALE GENOMIC DNA]</scope>
</reference>
<dbReference type="EMBL" id="CAXAMN010003425">
    <property type="protein sequence ID" value="CAK9004565.1"/>
    <property type="molecule type" value="Genomic_DNA"/>
</dbReference>
<name>A0ABP0IPQ1_9DINO</name>
<evidence type="ECO:0000313" key="1">
    <source>
        <dbReference type="EMBL" id="CAK9004565.1"/>
    </source>
</evidence>
<dbReference type="Proteomes" id="UP001642484">
    <property type="component" value="Unassembled WGS sequence"/>
</dbReference>
<evidence type="ECO:0000313" key="2">
    <source>
        <dbReference type="Proteomes" id="UP001642484"/>
    </source>
</evidence>
<keyword evidence="2" id="KW-1185">Reference proteome</keyword>